<feature type="region of interest" description="Disordered" evidence="1">
    <location>
        <begin position="97"/>
        <end position="124"/>
    </location>
</feature>
<evidence type="ECO:0000256" key="1">
    <source>
        <dbReference type="SAM" id="MobiDB-lite"/>
    </source>
</evidence>
<dbReference type="OrthoDB" id="2266810at2759"/>
<gene>
    <name evidence="2" type="primary">PARPA_06800.1 scaffold 24068</name>
</gene>
<accession>A0A0B7N5X2</accession>
<evidence type="ECO:0000313" key="2">
    <source>
        <dbReference type="EMBL" id="CEP12807.1"/>
    </source>
</evidence>
<dbReference type="EMBL" id="LN728453">
    <property type="protein sequence ID" value="CEP12807.1"/>
    <property type="molecule type" value="Genomic_DNA"/>
</dbReference>
<sequence>MFSSETNLSEEQIEILNNFLSQFQALQESIPAQLESFSNTLSLVENNLNEKLSTEIGHALAQADADIKTLGEEIRGFMDTQVVLKANILAEHRAAEARERRASRTGTRASMYAPDATDEDTARRTQSGNPLIMLKVKEPQPFSGKANQCNAFFSQLTLVFASNPLRFESDQAKILYAISYMTHVAFAYMEPYLQDIDSPNPPEILFSLPVFKDTIIKAKRPCLRLCNQI</sequence>
<reference evidence="2 3" key="1">
    <citation type="submission" date="2014-09" db="EMBL/GenBank/DDBJ databases">
        <authorList>
            <person name="Ellenberger Sabrina"/>
        </authorList>
    </citation>
    <scope>NUCLEOTIDE SEQUENCE [LARGE SCALE GENOMIC DNA]</scope>
    <source>
        <strain evidence="2 3">CBS 412.66</strain>
    </source>
</reference>
<dbReference type="AlphaFoldDB" id="A0A0B7N5X2"/>
<protein>
    <recommendedName>
        <fullName evidence="4">DUF4939 domain-containing protein</fullName>
    </recommendedName>
</protein>
<evidence type="ECO:0008006" key="4">
    <source>
        <dbReference type="Google" id="ProtNLM"/>
    </source>
</evidence>
<dbReference type="Proteomes" id="UP000054107">
    <property type="component" value="Unassembled WGS sequence"/>
</dbReference>
<organism evidence="2 3">
    <name type="scientific">Parasitella parasitica</name>
    <dbReference type="NCBI Taxonomy" id="35722"/>
    <lineage>
        <taxon>Eukaryota</taxon>
        <taxon>Fungi</taxon>
        <taxon>Fungi incertae sedis</taxon>
        <taxon>Mucoromycota</taxon>
        <taxon>Mucoromycotina</taxon>
        <taxon>Mucoromycetes</taxon>
        <taxon>Mucorales</taxon>
        <taxon>Mucorineae</taxon>
        <taxon>Mucoraceae</taxon>
        <taxon>Parasitella</taxon>
    </lineage>
</organism>
<name>A0A0B7N5X2_9FUNG</name>
<proteinExistence type="predicted"/>
<keyword evidence="3" id="KW-1185">Reference proteome</keyword>
<evidence type="ECO:0000313" key="3">
    <source>
        <dbReference type="Proteomes" id="UP000054107"/>
    </source>
</evidence>